<organism evidence="5 6">
    <name type="scientific">Flavivirga algicola</name>
    <dbReference type="NCBI Taxonomy" id="2729136"/>
    <lineage>
        <taxon>Bacteria</taxon>
        <taxon>Pseudomonadati</taxon>
        <taxon>Bacteroidota</taxon>
        <taxon>Flavobacteriia</taxon>
        <taxon>Flavobacteriales</taxon>
        <taxon>Flavobacteriaceae</taxon>
        <taxon>Flavivirga</taxon>
    </lineage>
</organism>
<dbReference type="PANTHER" id="PTHR33204:SF37">
    <property type="entry name" value="HTH-TYPE TRANSCRIPTIONAL REGULATOR YODB"/>
    <property type="match status" value="1"/>
</dbReference>
<reference evidence="5 6" key="1">
    <citation type="submission" date="2020-04" db="EMBL/GenBank/DDBJ databases">
        <title>A Flavivirga sp. nov.</title>
        <authorList>
            <person name="Sun X."/>
        </authorList>
    </citation>
    <scope>NUCLEOTIDE SEQUENCE [LARGE SCALE GENOMIC DNA]</scope>
    <source>
        <strain evidence="5 6">Y03</strain>
    </source>
</reference>
<dbReference type="PROSITE" id="PS51118">
    <property type="entry name" value="HTH_HXLR"/>
    <property type="match status" value="1"/>
</dbReference>
<evidence type="ECO:0000256" key="1">
    <source>
        <dbReference type="ARBA" id="ARBA00023015"/>
    </source>
</evidence>
<keyword evidence="1" id="KW-0805">Transcription regulation</keyword>
<keyword evidence="3" id="KW-0804">Transcription</keyword>
<dbReference type="InterPro" id="IPR002577">
    <property type="entry name" value="HTH_HxlR"/>
</dbReference>
<dbReference type="SUPFAM" id="SSF46785">
    <property type="entry name" value="Winged helix' DNA-binding domain"/>
    <property type="match status" value="1"/>
</dbReference>
<dbReference type="Gene3D" id="1.10.10.10">
    <property type="entry name" value="Winged helix-like DNA-binding domain superfamily/Winged helix DNA-binding domain"/>
    <property type="match status" value="1"/>
</dbReference>
<accession>A0ABX1S153</accession>
<evidence type="ECO:0000313" key="6">
    <source>
        <dbReference type="Proteomes" id="UP000746690"/>
    </source>
</evidence>
<keyword evidence="6" id="KW-1185">Reference proteome</keyword>
<dbReference type="EMBL" id="JABBHF010000010">
    <property type="protein sequence ID" value="NMH89076.1"/>
    <property type="molecule type" value="Genomic_DNA"/>
</dbReference>
<dbReference type="PANTHER" id="PTHR33204">
    <property type="entry name" value="TRANSCRIPTIONAL REGULATOR, MARR FAMILY"/>
    <property type="match status" value="1"/>
</dbReference>
<feature type="domain" description="HTH hxlR-type" evidence="4">
    <location>
        <begin position="7"/>
        <end position="106"/>
    </location>
</feature>
<proteinExistence type="predicted"/>
<dbReference type="InterPro" id="IPR036388">
    <property type="entry name" value="WH-like_DNA-bd_sf"/>
</dbReference>
<sequence>MKIRSHCPINFTLEHIGDKWSLLILRDLMFKEKRHYNEFLESDEKVSTSVLGDRLKMLEENGMVSKGRDNVKKSRIKYSLTKKSLEMLPILIEMITWGGFNDDKTEAGKDFLEQATKNRDQLISSIRRKIEREHFIK</sequence>
<keyword evidence="2" id="KW-0238">DNA-binding</keyword>
<evidence type="ECO:0000256" key="3">
    <source>
        <dbReference type="ARBA" id="ARBA00023163"/>
    </source>
</evidence>
<evidence type="ECO:0000313" key="5">
    <source>
        <dbReference type="EMBL" id="NMH89076.1"/>
    </source>
</evidence>
<dbReference type="InterPro" id="IPR036390">
    <property type="entry name" value="WH_DNA-bd_sf"/>
</dbReference>
<dbReference type="RefSeq" id="WP_169675715.1">
    <property type="nucleotide sequence ID" value="NZ_JABBHF010000010.1"/>
</dbReference>
<name>A0ABX1S153_9FLAO</name>
<gene>
    <name evidence="5" type="ORF">HHX25_16310</name>
</gene>
<dbReference type="Pfam" id="PF01638">
    <property type="entry name" value="HxlR"/>
    <property type="match status" value="1"/>
</dbReference>
<evidence type="ECO:0000256" key="2">
    <source>
        <dbReference type="ARBA" id="ARBA00023125"/>
    </source>
</evidence>
<evidence type="ECO:0000259" key="4">
    <source>
        <dbReference type="PROSITE" id="PS51118"/>
    </source>
</evidence>
<comment type="caution">
    <text evidence="5">The sequence shown here is derived from an EMBL/GenBank/DDBJ whole genome shotgun (WGS) entry which is preliminary data.</text>
</comment>
<protein>
    <submittedName>
        <fullName evidence="5">Helix-turn-helix transcriptional regulator</fullName>
    </submittedName>
</protein>
<dbReference type="Proteomes" id="UP000746690">
    <property type="component" value="Unassembled WGS sequence"/>
</dbReference>